<organism evidence="2">
    <name type="scientific">Amblyomma triste</name>
    <name type="common">Neotropical tick</name>
    <dbReference type="NCBI Taxonomy" id="251400"/>
    <lineage>
        <taxon>Eukaryota</taxon>
        <taxon>Metazoa</taxon>
        <taxon>Ecdysozoa</taxon>
        <taxon>Arthropoda</taxon>
        <taxon>Chelicerata</taxon>
        <taxon>Arachnida</taxon>
        <taxon>Acari</taxon>
        <taxon>Parasitiformes</taxon>
        <taxon>Ixodida</taxon>
        <taxon>Ixodoidea</taxon>
        <taxon>Ixodidae</taxon>
        <taxon>Amblyomminae</taxon>
        <taxon>Amblyomma</taxon>
    </lineage>
</organism>
<dbReference type="EMBL" id="GBBM01007926">
    <property type="protein sequence ID" value="JAC27492.1"/>
    <property type="molecule type" value="mRNA"/>
</dbReference>
<feature type="transmembrane region" description="Helical" evidence="1">
    <location>
        <begin position="23"/>
        <end position="41"/>
    </location>
</feature>
<name>A0A023G1I5_AMBTT</name>
<evidence type="ECO:0000313" key="2">
    <source>
        <dbReference type="EMBL" id="JAC27492.1"/>
    </source>
</evidence>
<reference evidence="2" key="1">
    <citation type="submission" date="2014-03" db="EMBL/GenBank/DDBJ databases">
        <title>The sialotranscriptome of Amblyomma triste, Amblyomma parvum and Amblyomma cajennense ticks, uncovered by 454-based RNA-seq.</title>
        <authorList>
            <person name="Garcia G.R."/>
            <person name="Gardinassi L.G."/>
            <person name="Ribeiro J.M."/>
            <person name="Anatriello E."/>
            <person name="Ferreira B.R."/>
            <person name="Moreira H.N."/>
            <person name="Mafra C."/>
            <person name="Olegario M.M."/>
            <person name="Szabo P.J."/>
            <person name="Miranda-Santos I.K."/>
            <person name="Maruyama S.R."/>
        </authorList>
    </citation>
    <scope>NUCLEOTIDE SEQUENCE</scope>
    <source>
        <strain evidence="2">Mato Grasso do Sul</strain>
        <tissue evidence="2">Salivary glands</tissue>
    </source>
</reference>
<accession>A0A023G1I5</accession>
<evidence type="ECO:0000256" key="1">
    <source>
        <dbReference type="SAM" id="Phobius"/>
    </source>
</evidence>
<dbReference type="AlphaFoldDB" id="A0A023G1I5"/>
<proteinExistence type="evidence at transcript level"/>
<keyword evidence="1" id="KW-0812">Transmembrane</keyword>
<keyword evidence="1" id="KW-1133">Transmembrane helix</keyword>
<protein>
    <submittedName>
        <fullName evidence="2">Putative secreted protein</fullName>
    </submittedName>
</protein>
<keyword evidence="1" id="KW-0472">Membrane</keyword>
<sequence length="89" mass="10332">MLKTAIAFCICLRYNIGLNINEILFFTALLLQLLYSLFPVVRSERQTRRYLRRRRLHLCGERLGSSTTPCLHMVTSYGHIPRAVTAEYA</sequence>